<sequence length="95" mass="11011">SSEARMREELANLTESLQSVRTLPHREHPPHLQNTSKFVSNQDDDREPIDNELKKQLNNAIAKSDWPKFSGGDDHDLVGFCQWMDMAPDRSHQRE</sequence>
<protein>
    <submittedName>
        <fullName evidence="2">Uncharacterized protein</fullName>
    </submittedName>
</protein>
<reference evidence="3" key="1">
    <citation type="submission" date="2014-03" db="EMBL/GenBank/DDBJ databases">
        <title>The Genome Sequence of Puccinia striiformis f. sp. tritici PST-78.</title>
        <authorList>
            <consortium name="The Broad Institute Genome Sequencing Platform"/>
            <person name="Cuomo C."/>
            <person name="Hulbert S."/>
            <person name="Chen X."/>
            <person name="Walker B."/>
            <person name="Young S.K."/>
            <person name="Zeng Q."/>
            <person name="Gargeya S."/>
            <person name="Fitzgerald M."/>
            <person name="Haas B."/>
            <person name="Abouelleil A."/>
            <person name="Alvarado L."/>
            <person name="Arachchi H.M."/>
            <person name="Berlin A.M."/>
            <person name="Chapman S.B."/>
            <person name="Goldberg J."/>
            <person name="Griggs A."/>
            <person name="Gujja S."/>
            <person name="Hansen M."/>
            <person name="Howarth C."/>
            <person name="Imamovic A."/>
            <person name="Larimer J."/>
            <person name="McCowan C."/>
            <person name="Montmayeur A."/>
            <person name="Murphy C."/>
            <person name="Neiman D."/>
            <person name="Pearson M."/>
            <person name="Priest M."/>
            <person name="Roberts A."/>
            <person name="Saif S."/>
            <person name="Shea T."/>
            <person name="Sisk P."/>
            <person name="Sykes S."/>
            <person name="Wortman J."/>
            <person name="Nusbaum C."/>
            <person name="Birren B."/>
        </authorList>
    </citation>
    <scope>NUCLEOTIDE SEQUENCE [LARGE SCALE GENOMIC DNA]</scope>
    <source>
        <strain evidence="3">race PST-78</strain>
    </source>
</reference>
<gene>
    <name evidence="2" type="ORF">PSTG_19962</name>
</gene>
<organism evidence="2 3">
    <name type="scientific">Puccinia striiformis f. sp. tritici PST-78</name>
    <dbReference type="NCBI Taxonomy" id="1165861"/>
    <lineage>
        <taxon>Eukaryota</taxon>
        <taxon>Fungi</taxon>
        <taxon>Dikarya</taxon>
        <taxon>Basidiomycota</taxon>
        <taxon>Pucciniomycotina</taxon>
        <taxon>Pucciniomycetes</taxon>
        <taxon>Pucciniales</taxon>
        <taxon>Pucciniaceae</taxon>
        <taxon>Puccinia</taxon>
    </lineage>
</organism>
<dbReference type="EMBL" id="AJIL01008630">
    <property type="protein sequence ID" value="KNE86674.1"/>
    <property type="molecule type" value="Genomic_DNA"/>
</dbReference>
<dbReference type="Proteomes" id="UP000054564">
    <property type="component" value="Unassembled WGS sequence"/>
</dbReference>
<evidence type="ECO:0000313" key="3">
    <source>
        <dbReference type="Proteomes" id="UP000054564"/>
    </source>
</evidence>
<evidence type="ECO:0000256" key="1">
    <source>
        <dbReference type="SAM" id="MobiDB-lite"/>
    </source>
</evidence>
<keyword evidence="3" id="KW-1185">Reference proteome</keyword>
<comment type="caution">
    <text evidence="2">The sequence shown here is derived from an EMBL/GenBank/DDBJ whole genome shotgun (WGS) entry which is preliminary data.</text>
</comment>
<feature type="non-terminal residue" evidence="2">
    <location>
        <position position="1"/>
    </location>
</feature>
<feature type="compositionally biased region" description="Polar residues" evidence="1">
    <location>
        <begin position="32"/>
        <end position="41"/>
    </location>
</feature>
<proteinExistence type="predicted"/>
<feature type="region of interest" description="Disordered" evidence="1">
    <location>
        <begin position="19"/>
        <end position="47"/>
    </location>
</feature>
<accession>A0A0L0UIX5</accession>
<dbReference type="AlphaFoldDB" id="A0A0L0UIX5"/>
<dbReference type="OrthoDB" id="2518328at2759"/>
<name>A0A0L0UIX5_9BASI</name>
<evidence type="ECO:0000313" key="2">
    <source>
        <dbReference type="EMBL" id="KNE86674.1"/>
    </source>
</evidence>